<evidence type="ECO:0000256" key="8">
    <source>
        <dbReference type="ARBA" id="ARBA00022691"/>
    </source>
</evidence>
<dbReference type="AlphaFoldDB" id="A0A0G1BJ13"/>
<evidence type="ECO:0000313" key="13">
    <source>
        <dbReference type="Proteomes" id="UP000034036"/>
    </source>
</evidence>
<dbReference type="InterPro" id="IPR029063">
    <property type="entry name" value="SAM-dependent_MTases_sf"/>
</dbReference>
<keyword evidence="8" id="KW-0949">S-adenosyl-L-methionine</keyword>
<evidence type="ECO:0000256" key="4">
    <source>
        <dbReference type="ARBA" id="ARBA00013346"/>
    </source>
</evidence>
<keyword evidence="7" id="KW-0808">Transferase</keyword>
<gene>
    <name evidence="12" type="ORF">UV11_C0031G0016</name>
</gene>
<proteinExistence type="inferred from homology"/>
<dbReference type="GO" id="GO:0005737">
    <property type="term" value="C:cytoplasm"/>
    <property type="evidence" value="ECO:0007669"/>
    <property type="project" value="UniProtKB-SubCell"/>
</dbReference>
<evidence type="ECO:0000256" key="10">
    <source>
        <dbReference type="ARBA" id="ARBA00031323"/>
    </source>
</evidence>
<keyword evidence="5" id="KW-0963">Cytoplasm</keyword>
<dbReference type="InterPro" id="IPR000682">
    <property type="entry name" value="PCMT"/>
</dbReference>
<name>A0A0G1BJ13_9BACT</name>
<dbReference type="SUPFAM" id="SSF53335">
    <property type="entry name" value="S-adenosyl-L-methionine-dependent methyltransferases"/>
    <property type="match status" value="1"/>
</dbReference>
<dbReference type="GO" id="GO:0004719">
    <property type="term" value="F:protein-L-isoaspartate (D-aspartate) O-methyltransferase activity"/>
    <property type="evidence" value="ECO:0007669"/>
    <property type="project" value="UniProtKB-EC"/>
</dbReference>
<reference evidence="12" key="1">
    <citation type="journal article" date="2015" name="Nature">
        <title>rRNA introns, odd ribosomes, and small enigmatic genomes across a large radiation of phyla.</title>
        <authorList>
            <person name="Brown C.T."/>
            <person name="Hug L.A."/>
            <person name="Thomas B.C."/>
            <person name="Sharon I."/>
            <person name="Castelle C.J."/>
            <person name="Singh A."/>
            <person name="Wilkins M.J."/>
            <person name="Williams K.H."/>
            <person name="Banfield J.F."/>
        </authorList>
    </citation>
    <scope>NUCLEOTIDE SEQUENCE [LARGE SCALE GENOMIC DNA]</scope>
</reference>
<sequence>MEELVKKLEEEGVLKSPLIKEAFLKVDRKNFLPEELKDRAYEDSALPIGEGQTISQPFTVAFMLELLEPRRGDKIMDVGSGSGWTSALLSHIVNVESPTFDIATVGGSEGGGKIFAFEIKNELCEFGEKNVESSYPELALRISFICGDAKDGLPGEAPFDGILSSAEVLEVPKAWRHQLVVGGNLIYPKGGSLFKEIKLGENKFELKEYPGFVFVPFI</sequence>
<evidence type="ECO:0000256" key="5">
    <source>
        <dbReference type="ARBA" id="ARBA00022490"/>
    </source>
</evidence>
<keyword evidence="6" id="KW-0489">Methyltransferase</keyword>
<accession>A0A0G1BJ13</accession>
<evidence type="ECO:0000256" key="3">
    <source>
        <dbReference type="ARBA" id="ARBA00011890"/>
    </source>
</evidence>
<dbReference type="Gene3D" id="3.40.50.150">
    <property type="entry name" value="Vaccinia Virus protein VP39"/>
    <property type="match status" value="1"/>
</dbReference>
<organism evidence="12 13">
    <name type="scientific">Candidatus Giovannonibacteria bacterium GW2011_GWF2_42_19</name>
    <dbReference type="NCBI Taxonomy" id="1618659"/>
    <lineage>
        <taxon>Bacteria</taxon>
        <taxon>Candidatus Giovannoniibacteriota</taxon>
    </lineage>
</organism>
<evidence type="ECO:0000256" key="9">
    <source>
        <dbReference type="ARBA" id="ARBA00030757"/>
    </source>
</evidence>
<protein>
    <recommendedName>
        <fullName evidence="4">Protein-L-isoaspartate O-methyltransferase</fullName>
        <ecNumber evidence="3">2.1.1.77</ecNumber>
    </recommendedName>
    <alternativeName>
        <fullName evidence="11">L-isoaspartyl protein carboxyl methyltransferase</fullName>
    </alternativeName>
    <alternativeName>
        <fullName evidence="9">Protein L-isoaspartyl methyltransferase</fullName>
    </alternativeName>
    <alternativeName>
        <fullName evidence="10">Protein-beta-aspartate methyltransferase</fullName>
    </alternativeName>
</protein>
<dbReference type="EC" id="2.1.1.77" evidence="3"/>
<dbReference type="Pfam" id="PF01135">
    <property type="entry name" value="PCMT"/>
    <property type="match status" value="1"/>
</dbReference>
<dbReference type="GO" id="GO:0032259">
    <property type="term" value="P:methylation"/>
    <property type="evidence" value="ECO:0007669"/>
    <property type="project" value="UniProtKB-KW"/>
</dbReference>
<dbReference type="STRING" id="1618659.UV11_C0031G0016"/>
<evidence type="ECO:0000256" key="2">
    <source>
        <dbReference type="ARBA" id="ARBA00005369"/>
    </source>
</evidence>
<comment type="subcellular location">
    <subcellularLocation>
        <location evidence="1">Cytoplasm</location>
    </subcellularLocation>
</comment>
<dbReference type="Proteomes" id="UP000034036">
    <property type="component" value="Unassembled WGS sequence"/>
</dbReference>
<evidence type="ECO:0000256" key="7">
    <source>
        <dbReference type="ARBA" id="ARBA00022679"/>
    </source>
</evidence>
<evidence type="ECO:0000256" key="11">
    <source>
        <dbReference type="ARBA" id="ARBA00031350"/>
    </source>
</evidence>
<comment type="similarity">
    <text evidence="2">Belongs to the methyltransferase superfamily. L-isoaspartyl/D-aspartyl protein methyltransferase family.</text>
</comment>
<dbReference type="PATRIC" id="fig|1618659.3.peg.845"/>
<dbReference type="EMBL" id="LCDF01000031">
    <property type="protein sequence ID" value="KKS46266.1"/>
    <property type="molecule type" value="Genomic_DNA"/>
</dbReference>
<evidence type="ECO:0000256" key="1">
    <source>
        <dbReference type="ARBA" id="ARBA00004496"/>
    </source>
</evidence>
<dbReference type="PANTHER" id="PTHR11579">
    <property type="entry name" value="PROTEIN-L-ISOASPARTATE O-METHYLTRANSFERASE"/>
    <property type="match status" value="1"/>
</dbReference>
<evidence type="ECO:0000256" key="6">
    <source>
        <dbReference type="ARBA" id="ARBA00022603"/>
    </source>
</evidence>
<dbReference type="PANTHER" id="PTHR11579:SF0">
    <property type="entry name" value="PROTEIN-L-ISOASPARTATE(D-ASPARTATE) O-METHYLTRANSFERASE"/>
    <property type="match status" value="1"/>
</dbReference>
<evidence type="ECO:0000313" key="12">
    <source>
        <dbReference type="EMBL" id="KKS46266.1"/>
    </source>
</evidence>
<comment type="caution">
    <text evidence="12">The sequence shown here is derived from an EMBL/GenBank/DDBJ whole genome shotgun (WGS) entry which is preliminary data.</text>
</comment>